<dbReference type="EMBL" id="CP109617">
    <property type="protein sequence ID" value="WED54956.1"/>
    <property type="molecule type" value="Genomic_DNA"/>
</dbReference>
<gene>
    <name evidence="3" type="ORF">OE059_13135</name>
</gene>
<protein>
    <submittedName>
        <fullName evidence="3">CBS domain-containing protein</fullName>
    </submittedName>
</protein>
<evidence type="ECO:0000259" key="2">
    <source>
        <dbReference type="PROSITE" id="PS51371"/>
    </source>
</evidence>
<sequence length="232" mass="26823">MEKSVIFLDRFHSIETMLRQQLRQEEHISFSYLVEQAAKQNSLIRQKAERLKSFGRLRNAIQHGSGLNGEAIAEPHDKIVEEIIDIEEKLRSPKRMNHFFREVYSLTGTDSMSKMLHLVHEFQYSQFPVFNSEGEFISLVTESGITNWLASNVKDDLISFEETRVSDLLSVDELAETYRFISRITTVYEAKDYFLQAANEGRKLEALLITESGKSNQSLLGILTHWDLAKFD</sequence>
<dbReference type="PROSITE" id="PS51371">
    <property type="entry name" value="CBS"/>
    <property type="match status" value="1"/>
</dbReference>
<dbReference type="InterPro" id="IPR000644">
    <property type="entry name" value="CBS_dom"/>
</dbReference>
<dbReference type="Gene3D" id="3.10.580.10">
    <property type="entry name" value="CBS-domain"/>
    <property type="match status" value="1"/>
</dbReference>
<feature type="domain" description="CBS" evidence="2">
    <location>
        <begin position="96"/>
        <end position="157"/>
    </location>
</feature>
<dbReference type="RefSeq" id="WP_275060099.1">
    <property type="nucleotide sequence ID" value="NZ_CP109617.1"/>
</dbReference>
<dbReference type="Proteomes" id="UP001219957">
    <property type="component" value="Chromosome"/>
</dbReference>
<reference evidence="3 4" key="1">
    <citation type="submission" date="2022-10" db="EMBL/GenBank/DDBJ databases">
        <title>Complete genome sequence of Exiguobacterium profundum TSS-3 isolated from an extremely saline-alkaline spring located in Ixtapa, Chiapas-Mexico.</title>
        <authorList>
            <person name="Rincon-Rosales R."/>
            <person name="Rogel M.A."/>
            <person name="Rincon-Molina C.I."/>
            <person name="Guerrero G."/>
            <person name="Manzano-Gomez L.A."/>
            <person name="Lopez-Lopez A."/>
            <person name="Rincon Molina F.A."/>
            <person name="Martinez-Romero E."/>
        </authorList>
    </citation>
    <scope>NUCLEOTIDE SEQUENCE [LARGE SCALE GENOMIC DNA]</scope>
    <source>
        <strain evidence="3 4">TSS-3</strain>
    </source>
</reference>
<accession>A0ABY8AYJ1</accession>
<dbReference type="Pfam" id="PF00571">
    <property type="entry name" value="CBS"/>
    <property type="match status" value="1"/>
</dbReference>
<keyword evidence="1" id="KW-0129">CBS domain</keyword>
<proteinExistence type="predicted"/>
<dbReference type="InterPro" id="IPR046342">
    <property type="entry name" value="CBS_dom_sf"/>
</dbReference>
<evidence type="ECO:0000313" key="4">
    <source>
        <dbReference type="Proteomes" id="UP001219957"/>
    </source>
</evidence>
<name>A0ABY8AYJ1_9BACL</name>
<dbReference type="SUPFAM" id="SSF54631">
    <property type="entry name" value="CBS-domain pair"/>
    <property type="match status" value="1"/>
</dbReference>
<evidence type="ECO:0000313" key="3">
    <source>
        <dbReference type="EMBL" id="WED54956.1"/>
    </source>
</evidence>
<keyword evidence="4" id="KW-1185">Reference proteome</keyword>
<organism evidence="3 4">
    <name type="scientific">Exiguobacterium profundum</name>
    <dbReference type="NCBI Taxonomy" id="307643"/>
    <lineage>
        <taxon>Bacteria</taxon>
        <taxon>Bacillati</taxon>
        <taxon>Bacillota</taxon>
        <taxon>Bacilli</taxon>
        <taxon>Bacillales</taxon>
        <taxon>Bacillales Family XII. Incertae Sedis</taxon>
        <taxon>Exiguobacterium</taxon>
    </lineage>
</organism>
<evidence type="ECO:0000256" key="1">
    <source>
        <dbReference type="PROSITE-ProRule" id="PRU00703"/>
    </source>
</evidence>